<comment type="subcellular location">
    <subcellularLocation>
        <location evidence="1">Periplasm</location>
    </subcellularLocation>
</comment>
<comment type="similarity">
    <text evidence="2">Belongs to the bacterial solute-binding protein 1 family.</text>
</comment>
<organism evidence="5 6">
    <name type="scientific">Azorhizobium oxalatiphilum</name>
    <dbReference type="NCBI Taxonomy" id="980631"/>
    <lineage>
        <taxon>Bacteria</taxon>
        <taxon>Pseudomonadati</taxon>
        <taxon>Pseudomonadota</taxon>
        <taxon>Alphaproteobacteria</taxon>
        <taxon>Hyphomicrobiales</taxon>
        <taxon>Xanthobacteraceae</taxon>
        <taxon>Azorhizobium</taxon>
    </lineage>
</organism>
<dbReference type="SUPFAM" id="SSF53850">
    <property type="entry name" value="Periplasmic binding protein-like II"/>
    <property type="match status" value="1"/>
</dbReference>
<accession>A0A917F7U3</accession>
<dbReference type="EMBL" id="BMCT01000001">
    <property type="protein sequence ID" value="GGF55222.1"/>
    <property type="molecule type" value="Genomic_DNA"/>
</dbReference>
<dbReference type="Gene3D" id="3.40.190.10">
    <property type="entry name" value="Periplasmic binding protein-like II"/>
    <property type="match status" value="1"/>
</dbReference>
<evidence type="ECO:0000256" key="3">
    <source>
        <dbReference type="ARBA" id="ARBA00022764"/>
    </source>
</evidence>
<dbReference type="PANTHER" id="PTHR43649">
    <property type="entry name" value="ARABINOSE-BINDING PROTEIN-RELATED"/>
    <property type="match status" value="1"/>
</dbReference>
<protein>
    <submittedName>
        <fullName evidence="5">ABC transporter substrate-binding protein</fullName>
    </submittedName>
</protein>
<keyword evidence="3" id="KW-0574">Periplasm</keyword>
<dbReference type="GO" id="GO:0042597">
    <property type="term" value="C:periplasmic space"/>
    <property type="evidence" value="ECO:0007669"/>
    <property type="project" value="UniProtKB-SubCell"/>
</dbReference>
<keyword evidence="6" id="KW-1185">Reference proteome</keyword>
<sequence length="423" mass="45762">MKFMLGTALAVLALGASSALAQQQVEVVMQYPYPENFNTTHKEITAAFEKAHPGIKVTFRAPYRDYEDAAQRVLREAITGAVPDITFQGLNRVRVLAEKNIAVPLDGFIKDEKNFAAAGFQPSMFEAGKVGGKVYGVPFAISLPIAYYNLDLVKKAGGDPDKLPTTWDEVIALAQKVNALGDGNIGLAPDWSITGNWFWQALVFENGGAMMSADERKVAFGEEPGQKAMRTLARFVTEAKAPNLSATDQRSAFAAGKVGIMLTTTAYVNMAQKQIGDRFVLKTSNFPGIQPGVTRLPPGGNVAVMTAKTEAKRKAAWEVLKFWTGQTGGTIMVQTTGYMTANTQAAEVGLKDFYKATPNQYTAVAQLPYMASWYAFPGENGLKITDVIKDHLQTVMDGSRAGEPDKVLADMVKDVQALIPATN</sequence>
<dbReference type="InterPro" id="IPR006059">
    <property type="entry name" value="SBP"/>
</dbReference>
<proteinExistence type="inferred from homology"/>
<comment type="caution">
    <text evidence="5">The sequence shown here is derived from an EMBL/GenBank/DDBJ whole genome shotgun (WGS) entry which is preliminary data.</text>
</comment>
<dbReference type="AlphaFoldDB" id="A0A917F7U3"/>
<keyword evidence="4" id="KW-0732">Signal</keyword>
<feature type="chain" id="PRO_5037134103" evidence="4">
    <location>
        <begin position="22"/>
        <end position="423"/>
    </location>
</feature>
<dbReference type="RefSeq" id="WP_244644191.1">
    <property type="nucleotide sequence ID" value="NZ_BMCT01000001.1"/>
</dbReference>
<gene>
    <name evidence="5" type="ORF">GCM10007301_13550</name>
</gene>
<dbReference type="InterPro" id="IPR050490">
    <property type="entry name" value="Bact_solute-bd_prot1"/>
</dbReference>
<dbReference type="Pfam" id="PF01547">
    <property type="entry name" value="SBP_bac_1"/>
    <property type="match status" value="1"/>
</dbReference>
<dbReference type="Proteomes" id="UP000606044">
    <property type="component" value="Unassembled WGS sequence"/>
</dbReference>
<dbReference type="PANTHER" id="PTHR43649:SF12">
    <property type="entry name" value="DIACETYLCHITOBIOSE BINDING PROTEIN DASA"/>
    <property type="match status" value="1"/>
</dbReference>
<evidence type="ECO:0000256" key="2">
    <source>
        <dbReference type="ARBA" id="ARBA00008520"/>
    </source>
</evidence>
<name>A0A917F7U3_9HYPH</name>
<evidence type="ECO:0000256" key="4">
    <source>
        <dbReference type="SAM" id="SignalP"/>
    </source>
</evidence>
<dbReference type="CDD" id="cd14748">
    <property type="entry name" value="PBP2_UgpB"/>
    <property type="match status" value="1"/>
</dbReference>
<reference evidence="5" key="1">
    <citation type="journal article" date="2014" name="Int. J. Syst. Evol. Microbiol.">
        <title>Complete genome sequence of Corynebacterium casei LMG S-19264T (=DSM 44701T), isolated from a smear-ripened cheese.</title>
        <authorList>
            <consortium name="US DOE Joint Genome Institute (JGI-PGF)"/>
            <person name="Walter F."/>
            <person name="Albersmeier A."/>
            <person name="Kalinowski J."/>
            <person name="Ruckert C."/>
        </authorList>
    </citation>
    <scope>NUCLEOTIDE SEQUENCE</scope>
    <source>
        <strain evidence="5">CCM 7897</strain>
    </source>
</reference>
<evidence type="ECO:0000256" key="1">
    <source>
        <dbReference type="ARBA" id="ARBA00004418"/>
    </source>
</evidence>
<reference evidence="5" key="2">
    <citation type="submission" date="2020-09" db="EMBL/GenBank/DDBJ databases">
        <authorList>
            <person name="Sun Q."/>
            <person name="Sedlacek I."/>
        </authorList>
    </citation>
    <scope>NUCLEOTIDE SEQUENCE</scope>
    <source>
        <strain evidence="5">CCM 7897</strain>
    </source>
</reference>
<feature type="signal peptide" evidence="4">
    <location>
        <begin position="1"/>
        <end position="21"/>
    </location>
</feature>
<evidence type="ECO:0000313" key="6">
    <source>
        <dbReference type="Proteomes" id="UP000606044"/>
    </source>
</evidence>
<evidence type="ECO:0000313" key="5">
    <source>
        <dbReference type="EMBL" id="GGF55222.1"/>
    </source>
</evidence>